<reference evidence="3" key="1">
    <citation type="submission" date="2016-09" db="EMBL/GenBank/DDBJ databases">
        <authorList>
            <person name="Gulvik C.A."/>
        </authorList>
    </citation>
    <scope>NUCLEOTIDE SEQUENCE [LARGE SCALE GENOMIC DNA]</scope>
    <source>
        <strain evidence="3">LMG 8895</strain>
    </source>
</reference>
<gene>
    <name evidence="2" type="ORF">BCR25_05330</name>
</gene>
<comment type="caution">
    <text evidence="2">The sequence shown here is derived from an EMBL/GenBank/DDBJ whole genome shotgun (WGS) entry which is preliminary data.</text>
</comment>
<proteinExistence type="predicted"/>
<sequence length="397" mass="46238">MDRYSELMQNKKNDLRKPTVKLISNRDSLYSGWEITRISKTINNVYYQNELINSIRALLIEGTNPKDIYVLNDSVNIGNQYTKYSSGIMNINNKKDIVKWYHLGSPISLFPNKFSSQIFVIFEAYRATVTFCNKNQLILPNKKESLFEMKQKMNSSNFSLKNTIIRFITSKNIIDKANKAKIKALEKKLNFYEKNMEEIETMNYSLESIIKNMEDSKLKIDPNIEFKRNFLNTNRPIVLVKEKNNLRIICSELIVRSKFQHSNYRFFENKSISQNSPLCYIVAFGIGFLPTLINVAKQRVNLHQTRVYNLKQSKNSDEEISILENEIEDLESFLDNNKREETVSKTIELSSKTKLSKSAKFSFDSVAKLQKVTEKATLNIMEENNIIISNEEIKDIS</sequence>
<protein>
    <submittedName>
        <fullName evidence="2">Uncharacterized protein</fullName>
    </submittedName>
</protein>
<keyword evidence="3" id="KW-1185">Reference proteome</keyword>
<name>A0A1E5GJL4_9ENTE</name>
<feature type="coiled-coil region" evidence="1">
    <location>
        <begin position="175"/>
        <end position="202"/>
    </location>
</feature>
<evidence type="ECO:0000313" key="2">
    <source>
        <dbReference type="EMBL" id="OEG12914.1"/>
    </source>
</evidence>
<evidence type="ECO:0000313" key="3">
    <source>
        <dbReference type="Proteomes" id="UP000095094"/>
    </source>
</evidence>
<feature type="coiled-coil region" evidence="1">
    <location>
        <begin position="313"/>
        <end position="340"/>
    </location>
</feature>
<dbReference type="RefSeq" id="WP_069663614.1">
    <property type="nucleotide sequence ID" value="NZ_JBHUJJ010000001.1"/>
</dbReference>
<dbReference type="AlphaFoldDB" id="A0A1E5GJL4"/>
<dbReference type="OrthoDB" id="2339392at2"/>
<organism evidence="2 3">
    <name type="scientific">Enterococcus termitis</name>
    <dbReference type="NCBI Taxonomy" id="332950"/>
    <lineage>
        <taxon>Bacteria</taxon>
        <taxon>Bacillati</taxon>
        <taxon>Bacillota</taxon>
        <taxon>Bacilli</taxon>
        <taxon>Lactobacillales</taxon>
        <taxon>Enterococcaceae</taxon>
        <taxon>Enterococcus</taxon>
    </lineage>
</organism>
<dbReference type="Proteomes" id="UP000095094">
    <property type="component" value="Unassembled WGS sequence"/>
</dbReference>
<evidence type="ECO:0000256" key="1">
    <source>
        <dbReference type="SAM" id="Coils"/>
    </source>
</evidence>
<keyword evidence="1" id="KW-0175">Coiled coil</keyword>
<accession>A0A1E5GJL4</accession>
<dbReference type="EMBL" id="MIJY01000023">
    <property type="protein sequence ID" value="OEG12914.1"/>
    <property type="molecule type" value="Genomic_DNA"/>
</dbReference>